<feature type="compositionally biased region" description="Basic and acidic residues" evidence="1">
    <location>
        <begin position="140"/>
        <end position="175"/>
    </location>
</feature>
<protein>
    <recommendedName>
        <fullName evidence="4">CW-type domain-containing protein</fullName>
    </recommendedName>
</protein>
<name>A0A6A3B792_HIBSY</name>
<organism evidence="2 3">
    <name type="scientific">Hibiscus syriacus</name>
    <name type="common">Rose of Sharon</name>
    <dbReference type="NCBI Taxonomy" id="106335"/>
    <lineage>
        <taxon>Eukaryota</taxon>
        <taxon>Viridiplantae</taxon>
        <taxon>Streptophyta</taxon>
        <taxon>Embryophyta</taxon>
        <taxon>Tracheophyta</taxon>
        <taxon>Spermatophyta</taxon>
        <taxon>Magnoliopsida</taxon>
        <taxon>eudicotyledons</taxon>
        <taxon>Gunneridae</taxon>
        <taxon>Pentapetalae</taxon>
        <taxon>rosids</taxon>
        <taxon>malvids</taxon>
        <taxon>Malvales</taxon>
        <taxon>Malvaceae</taxon>
        <taxon>Malvoideae</taxon>
        <taxon>Hibiscus</taxon>
    </lineage>
</organism>
<feature type="region of interest" description="Disordered" evidence="1">
    <location>
        <begin position="226"/>
        <end position="262"/>
    </location>
</feature>
<feature type="region of interest" description="Disordered" evidence="1">
    <location>
        <begin position="1"/>
        <end position="26"/>
    </location>
</feature>
<dbReference type="PANTHER" id="PTHR46245">
    <property type="entry name" value="B3 DOMAIN-CONTAINING PROTEIN OS07G0563300"/>
    <property type="match status" value="1"/>
</dbReference>
<reference evidence="2" key="1">
    <citation type="submission" date="2019-09" db="EMBL/GenBank/DDBJ databases">
        <title>Draft genome information of white flower Hibiscus syriacus.</title>
        <authorList>
            <person name="Kim Y.-M."/>
        </authorList>
    </citation>
    <scope>NUCLEOTIDE SEQUENCE [LARGE SCALE GENOMIC DNA]</scope>
    <source>
        <strain evidence="2">YM2019G1</strain>
    </source>
</reference>
<evidence type="ECO:0000313" key="3">
    <source>
        <dbReference type="Proteomes" id="UP000436088"/>
    </source>
</evidence>
<dbReference type="AlphaFoldDB" id="A0A6A3B792"/>
<feature type="region of interest" description="Disordered" evidence="1">
    <location>
        <begin position="139"/>
        <end position="175"/>
    </location>
</feature>
<sequence length="262" mass="29050">MLGRRGHPREEEEEEEEEPPVFGKRTIFGALPSGRQEQWAQCEDCSKWRRCACFAPEEISPKELENILKVGTDLKAAKVLESPKLATEPEPSGLDALASAAVLGDKMGDLGVSSVAASTTKHPRHRPGCTCIVCIQPPSGKEKHKDDKKQMDETEVKDTRNDHSENEASQRRIEGEVAEAITGQIDLNCDPNREDVQLEGEGSNMMSFVEDASSMPVENHIEQNTISSLKSEQQQKGSLESHLQSKANKENERLLSDEEFLV</sequence>
<keyword evidence="3" id="KW-1185">Reference proteome</keyword>
<dbReference type="Proteomes" id="UP000436088">
    <property type="component" value="Unassembled WGS sequence"/>
</dbReference>
<evidence type="ECO:0008006" key="4">
    <source>
        <dbReference type="Google" id="ProtNLM"/>
    </source>
</evidence>
<comment type="caution">
    <text evidence="2">The sequence shown here is derived from an EMBL/GenBank/DDBJ whole genome shotgun (WGS) entry which is preliminary data.</text>
</comment>
<evidence type="ECO:0000313" key="2">
    <source>
        <dbReference type="EMBL" id="KAE8712686.1"/>
    </source>
</evidence>
<dbReference type="EMBL" id="VEPZ02000889">
    <property type="protein sequence ID" value="KAE8712686.1"/>
    <property type="molecule type" value="Genomic_DNA"/>
</dbReference>
<feature type="compositionally biased region" description="Basic and acidic residues" evidence="1">
    <location>
        <begin position="247"/>
        <end position="256"/>
    </location>
</feature>
<accession>A0A6A3B792</accession>
<evidence type="ECO:0000256" key="1">
    <source>
        <dbReference type="SAM" id="MobiDB-lite"/>
    </source>
</evidence>
<proteinExistence type="predicted"/>
<gene>
    <name evidence="2" type="ORF">F3Y22_tig00110236pilonHSYRG00035</name>
</gene>
<dbReference type="PANTHER" id="PTHR46245:SF3">
    <property type="entry name" value="B3 DOMAIN-CONTAINING TRANSCRIPTION REPRESSOR VAL1"/>
    <property type="match status" value="1"/>
</dbReference>
<feature type="compositionally biased region" description="Polar residues" evidence="1">
    <location>
        <begin position="226"/>
        <end position="246"/>
    </location>
</feature>